<evidence type="ECO:0000256" key="2">
    <source>
        <dbReference type="ARBA" id="ARBA00004496"/>
    </source>
</evidence>
<feature type="binding site" evidence="14">
    <location>
        <position position="87"/>
    </location>
    <ligand>
        <name>S-adenosyl-L-methionine</name>
        <dbReference type="ChEBI" id="CHEBI:59789"/>
    </ligand>
</feature>
<evidence type="ECO:0000256" key="3">
    <source>
        <dbReference type="ARBA" id="ARBA00010324"/>
    </source>
</evidence>
<comment type="catalytic activity">
    <reaction evidence="13 14">
        <text>cytidine(56) in tRNA + S-adenosyl-L-methionine = 2'-O-methylcytidine(56) in tRNA + S-adenosyl-L-homocysteine + H(+)</text>
        <dbReference type="Rhea" id="RHEA:42968"/>
        <dbReference type="Rhea" id="RHEA-COMP:10308"/>
        <dbReference type="Rhea" id="RHEA-COMP:10309"/>
        <dbReference type="ChEBI" id="CHEBI:15378"/>
        <dbReference type="ChEBI" id="CHEBI:57856"/>
        <dbReference type="ChEBI" id="CHEBI:59789"/>
        <dbReference type="ChEBI" id="CHEBI:74495"/>
        <dbReference type="ChEBI" id="CHEBI:82748"/>
        <dbReference type="EC" id="2.1.1.206"/>
    </reaction>
</comment>
<evidence type="ECO:0000256" key="14">
    <source>
        <dbReference type="HAMAP-Rule" id="MF_00077"/>
    </source>
</evidence>
<evidence type="ECO:0000313" key="15">
    <source>
        <dbReference type="EMBL" id="MBN2067411.1"/>
    </source>
</evidence>
<dbReference type="InterPro" id="IPR002845">
    <property type="entry name" value="tRNA_mtfrase_aTrm56"/>
</dbReference>
<organism evidence="15 16">
    <name type="scientific">Candidatus Iainarchaeum sp</name>
    <dbReference type="NCBI Taxonomy" id="3101447"/>
    <lineage>
        <taxon>Archaea</taxon>
        <taxon>Candidatus Iainarchaeota</taxon>
        <taxon>Candidatus Iainarchaeia</taxon>
        <taxon>Candidatus Iainarchaeales</taxon>
        <taxon>Candidatus Iainarchaeaceae</taxon>
        <taxon>Candidatus Iainarchaeum</taxon>
    </lineage>
</organism>
<dbReference type="InterPro" id="IPR029028">
    <property type="entry name" value="Alpha/beta_knot_MTases"/>
</dbReference>
<dbReference type="Gene3D" id="3.40.1280.10">
    <property type="match status" value="1"/>
</dbReference>
<dbReference type="PANTHER" id="PTHR42197:SF1">
    <property type="entry name" value="TRNA (CYTIDINE(56)-2'-O)-METHYLTRANSFERASE"/>
    <property type="match status" value="1"/>
</dbReference>
<reference evidence="15" key="1">
    <citation type="submission" date="2021-01" db="EMBL/GenBank/DDBJ databases">
        <title>Active Sulfur Cycling in an Early Earth Analoge.</title>
        <authorList>
            <person name="Hahn C.R."/>
            <person name="Youssef N.H."/>
            <person name="Elshahed M."/>
        </authorList>
    </citation>
    <scope>NUCLEOTIDE SEQUENCE</scope>
    <source>
        <strain evidence="15">Zod_Metabat.1151</strain>
    </source>
</reference>
<dbReference type="AlphaFoldDB" id="A0A939C4P1"/>
<dbReference type="EMBL" id="JAFGDB010000047">
    <property type="protein sequence ID" value="MBN2067411.1"/>
    <property type="molecule type" value="Genomic_DNA"/>
</dbReference>
<dbReference type="GO" id="GO:0005737">
    <property type="term" value="C:cytoplasm"/>
    <property type="evidence" value="ECO:0007669"/>
    <property type="project" value="UniProtKB-SubCell"/>
</dbReference>
<dbReference type="SUPFAM" id="SSF75217">
    <property type="entry name" value="alpha/beta knot"/>
    <property type="match status" value="1"/>
</dbReference>
<sequence>MVKREIAVLRYGHRLVRDYRVTSHCCLVARAFGASKIIISGDQDGGIKKSVLDVAKRWGGKFEIGFSESWEKTVKEFRKKGYFIVHLTMYGLPLQKEIEKIRKKNKILIIIGSQKVEPKVYEESDANIAVTGQPHSEIAALAITLDWIQQGEELEKKFKGAKISVKPMEKGKNVRKVNQSKCFK</sequence>
<dbReference type="GO" id="GO:0002128">
    <property type="term" value="P:tRNA nucleoside ribose methylation"/>
    <property type="evidence" value="ECO:0007669"/>
    <property type="project" value="UniProtKB-UniRule"/>
</dbReference>
<evidence type="ECO:0000256" key="9">
    <source>
        <dbReference type="ARBA" id="ARBA00022679"/>
    </source>
</evidence>
<dbReference type="InterPro" id="IPR029026">
    <property type="entry name" value="tRNA_m1G_MTases_N"/>
</dbReference>
<keyword evidence="10 14" id="KW-0949">S-adenosyl-L-methionine</keyword>
<dbReference type="GO" id="GO:0106059">
    <property type="term" value="F:tRNA (cytidine(56)-2'-O)-methyltransferase activity"/>
    <property type="evidence" value="ECO:0007669"/>
    <property type="project" value="UniProtKB-EC"/>
</dbReference>
<comment type="caution">
    <text evidence="15">The sequence shown here is derived from an EMBL/GenBank/DDBJ whole genome shotgun (WGS) entry which is preliminary data.</text>
</comment>
<keyword evidence="8 14" id="KW-0489">Methyltransferase</keyword>
<dbReference type="EC" id="2.1.1.206" evidence="5 14"/>
<dbReference type="PANTHER" id="PTHR42197">
    <property type="entry name" value="TRNA (CYTIDINE(56)-2'-O)-METHYLTRANSFERASE"/>
    <property type="match status" value="1"/>
</dbReference>
<protein>
    <recommendedName>
        <fullName evidence="6 14">tRNA (cytidine(56)-2'-O)-methyltransferase</fullName>
        <ecNumber evidence="5 14">2.1.1.206</ecNumber>
    </recommendedName>
    <alternativeName>
        <fullName evidence="12 14">tRNA ribose 2'-O-methyltransferase aTrm56</fullName>
    </alternativeName>
</protein>
<comment type="subunit">
    <text evidence="4 14">Homodimer.</text>
</comment>
<comment type="similarity">
    <text evidence="3 14">Belongs to the aTrm56 family.</text>
</comment>
<evidence type="ECO:0000313" key="16">
    <source>
        <dbReference type="Proteomes" id="UP000809243"/>
    </source>
</evidence>
<evidence type="ECO:0000256" key="8">
    <source>
        <dbReference type="ARBA" id="ARBA00022603"/>
    </source>
</evidence>
<evidence type="ECO:0000256" key="4">
    <source>
        <dbReference type="ARBA" id="ARBA00011738"/>
    </source>
</evidence>
<keyword evidence="7 14" id="KW-0963">Cytoplasm</keyword>
<dbReference type="HAMAP" id="MF_00077">
    <property type="entry name" value="tRNA_methyltr_aTrm56"/>
    <property type="match status" value="1"/>
</dbReference>
<comment type="function">
    <text evidence="1 14">Specifically catalyzes the AdoMet-dependent 2'-O-ribose methylation of cytidine at position 56 in tRNAs.</text>
</comment>
<proteinExistence type="inferred from homology"/>
<comment type="caution">
    <text evidence="14">Lacks conserved residue(s) required for the propagation of feature annotation.</text>
</comment>
<evidence type="ECO:0000256" key="13">
    <source>
        <dbReference type="ARBA" id="ARBA00047792"/>
    </source>
</evidence>
<name>A0A939C4P1_9ARCH</name>
<dbReference type="Proteomes" id="UP000809243">
    <property type="component" value="Unassembled WGS sequence"/>
</dbReference>
<evidence type="ECO:0000256" key="5">
    <source>
        <dbReference type="ARBA" id="ARBA00012624"/>
    </source>
</evidence>
<evidence type="ECO:0000256" key="1">
    <source>
        <dbReference type="ARBA" id="ARBA00003959"/>
    </source>
</evidence>
<evidence type="ECO:0000256" key="7">
    <source>
        <dbReference type="ARBA" id="ARBA00022490"/>
    </source>
</evidence>
<dbReference type="Pfam" id="PF01994">
    <property type="entry name" value="Trm56"/>
    <property type="match status" value="1"/>
</dbReference>
<comment type="subcellular location">
    <subcellularLocation>
        <location evidence="2 14">Cytoplasm</location>
    </subcellularLocation>
</comment>
<accession>A0A939C4P1</accession>
<dbReference type="PIRSF" id="PIRSF016123">
    <property type="entry name" value="UCP016123"/>
    <property type="match status" value="1"/>
</dbReference>
<keyword evidence="11 14" id="KW-0819">tRNA processing</keyword>
<keyword evidence="9 14" id="KW-0808">Transferase</keyword>
<evidence type="ECO:0000256" key="6">
    <source>
        <dbReference type="ARBA" id="ARBA00013709"/>
    </source>
</evidence>
<evidence type="ECO:0000256" key="10">
    <source>
        <dbReference type="ARBA" id="ARBA00022691"/>
    </source>
</evidence>
<gene>
    <name evidence="15" type="ORF">JW744_03015</name>
</gene>
<evidence type="ECO:0000256" key="12">
    <source>
        <dbReference type="ARBA" id="ARBA00029826"/>
    </source>
</evidence>
<evidence type="ECO:0000256" key="11">
    <source>
        <dbReference type="ARBA" id="ARBA00022694"/>
    </source>
</evidence>